<sequence length="510" mass="55923">MDNQKPRVGFVFYGALVILLIMAVVGVAVPESFFNATSAVQTFASNRFGWYYLLIVSAFVLLCIYFIFSRYGNIRLGRPEDRPEYSYPTWFAMLFSAGMGVGLVFWSGAETVSHYATNAPEAEVGTDQALVDSMRYMFLHWGIHPWAIYGITAICFAYFTFRRGAPGMVSAMLSPIMNEKGIGGKVVDIVALVATVSGIATTLGVGAAQVSGGMAYLFDTPNNYTVQLIVIVVITVLFLISAYTGLNKGIKFLSNANIYLTVILFILMLFVGPTLFSMNLFTNTIGTYLQSLPSMSFRIAPTSDSSREWINAWTIFYWAWWMSWSPFVGIFIARVSRGRTLKEFTIGVLLVPSIVSFIWFSLFGGATLNVQSTGLADISSLAAEEAIFGVFDNYALSAVLSVITLLLIISFFITSADSATFVLGMQTSNGALNPSAVVKFIWGIMLSATAAVLLYSGGIDALQNVMIISALPFSIVMILMVYSLFKALREETDIETKDKRKDTDKPDKAS</sequence>
<feature type="transmembrane region" description="Helical" evidence="8">
    <location>
        <begin position="49"/>
        <end position="68"/>
    </location>
</feature>
<evidence type="ECO:0000313" key="10">
    <source>
        <dbReference type="Proteomes" id="UP000199488"/>
    </source>
</evidence>
<comment type="similarity">
    <text evidence="2">Belongs to the BCCT transporter (TC 2.A.15) family.</text>
</comment>
<evidence type="ECO:0000256" key="2">
    <source>
        <dbReference type="ARBA" id="ARBA00005658"/>
    </source>
</evidence>
<feature type="transmembrane region" description="Helical" evidence="8">
    <location>
        <begin position="182"/>
        <end position="204"/>
    </location>
</feature>
<dbReference type="PANTHER" id="PTHR30047:SF7">
    <property type="entry name" value="HIGH-AFFINITY CHOLINE TRANSPORT PROTEIN"/>
    <property type="match status" value="1"/>
</dbReference>
<feature type="transmembrane region" description="Helical" evidence="8">
    <location>
        <begin position="344"/>
        <end position="362"/>
    </location>
</feature>
<keyword evidence="6 8" id="KW-1133">Transmembrane helix</keyword>
<dbReference type="RefSeq" id="WP_281241098.1">
    <property type="nucleotide sequence ID" value="NZ_FNNC01000002.1"/>
</dbReference>
<feature type="transmembrane region" description="Helical" evidence="8">
    <location>
        <begin position="89"/>
        <end position="109"/>
    </location>
</feature>
<protein>
    <submittedName>
        <fullName evidence="9">Glycine betaine transporter</fullName>
    </submittedName>
</protein>
<feature type="transmembrane region" description="Helical" evidence="8">
    <location>
        <begin position="394"/>
        <end position="415"/>
    </location>
</feature>
<organism evidence="9 10">
    <name type="scientific">Marinococcus luteus</name>
    <dbReference type="NCBI Taxonomy" id="1122204"/>
    <lineage>
        <taxon>Bacteria</taxon>
        <taxon>Bacillati</taxon>
        <taxon>Bacillota</taxon>
        <taxon>Bacilli</taxon>
        <taxon>Bacillales</taxon>
        <taxon>Bacillaceae</taxon>
        <taxon>Marinococcus</taxon>
    </lineage>
</organism>
<evidence type="ECO:0000256" key="4">
    <source>
        <dbReference type="ARBA" id="ARBA00022475"/>
    </source>
</evidence>
<comment type="subcellular location">
    <subcellularLocation>
        <location evidence="1">Cell membrane</location>
        <topology evidence="1">Multi-pass membrane protein</topology>
    </subcellularLocation>
</comment>
<dbReference type="Proteomes" id="UP000199488">
    <property type="component" value="Unassembled WGS sequence"/>
</dbReference>
<dbReference type="STRING" id="1122204.SAMN05421781_1242"/>
<proteinExistence type="inferred from homology"/>
<dbReference type="Pfam" id="PF02028">
    <property type="entry name" value="BCCT"/>
    <property type="match status" value="1"/>
</dbReference>
<accession>A0A1H2T4K2</accession>
<reference evidence="9 10" key="1">
    <citation type="submission" date="2016-10" db="EMBL/GenBank/DDBJ databases">
        <authorList>
            <person name="de Groot N.N."/>
        </authorList>
    </citation>
    <scope>NUCLEOTIDE SEQUENCE [LARGE SCALE GENOMIC DNA]</scope>
    <source>
        <strain evidence="9 10">DSM 23126</strain>
    </source>
</reference>
<evidence type="ECO:0000256" key="5">
    <source>
        <dbReference type="ARBA" id="ARBA00022692"/>
    </source>
</evidence>
<evidence type="ECO:0000256" key="3">
    <source>
        <dbReference type="ARBA" id="ARBA00022448"/>
    </source>
</evidence>
<dbReference type="GO" id="GO:0022857">
    <property type="term" value="F:transmembrane transporter activity"/>
    <property type="evidence" value="ECO:0007669"/>
    <property type="project" value="InterPro"/>
</dbReference>
<dbReference type="PROSITE" id="PS01303">
    <property type="entry name" value="BCCT"/>
    <property type="match status" value="1"/>
</dbReference>
<dbReference type="PANTHER" id="PTHR30047">
    <property type="entry name" value="HIGH-AFFINITY CHOLINE TRANSPORT PROTEIN-RELATED"/>
    <property type="match status" value="1"/>
</dbReference>
<keyword evidence="4" id="KW-1003">Cell membrane</keyword>
<dbReference type="GO" id="GO:0005886">
    <property type="term" value="C:plasma membrane"/>
    <property type="evidence" value="ECO:0007669"/>
    <property type="project" value="UniProtKB-SubCell"/>
</dbReference>
<gene>
    <name evidence="9" type="ORF">SAMN05421781_1242</name>
</gene>
<evidence type="ECO:0000313" key="9">
    <source>
        <dbReference type="EMBL" id="SDW38811.1"/>
    </source>
</evidence>
<evidence type="ECO:0000256" key="1">
    <source>
        <dbReference type="ARBA" id="ARBA00004651"/>
    </source>
</evidence>
<keyword evidence="7 8" id="KW-0472">Membrane</keyword>
<name>A0A1H2T4K2_9BACI</name>
<keyword evidence="5 8" id="KW-0812">Transmembrane</keyword>
<feature type="transmembrane region" description="Helical" evidence="8">
    <location>
        <begin position="7"/>
        <end position="29"/>
    </location>
</feature>
<dbReference type="InterPro" id="IPR018093">
    <property type="entry name" value="BCCT_CS"/>
</dbReference>
<keyword evidence="3" id="KW-0813">Transport</keyword>
<evidence type="ECO:0000256" key="8">
    <source>
        <dbReference type="SAM" id="Phobius"/>
    </source>
</evidence>
<evidence type="ECO:0000256" key="6">
    <source>
        <dbReference type="ARBA" id="ARBA00022989"/>
    </source>
</evidence>
<evidence type="ECO:0000256" key="7">
    <source>
        <dbReference type="ARBA" id="ARBA00023136"/>
    </source>
</evidence>
<keyword evidence="10" id="KW-1185">Reference proteome</keyword>
<feature type="transmembrane region" description="Helical" evidence="8">
    <location>
        <begin position="258"/>
        <end position="281"/>
    </location>
</feature>
<feature type="transmembrane region" description="Helical" evidence="8">
    <location>
        <begin position="461"/>
        <end position="485"/>
    </location>
</feature>
<dbReference type="EMBL" id="FNNC01000002">
    <property type="protein sequence ID" value="SDW38811.1"/>
    <property type="molecule type" value="Genomic_DNA"/>
</dbReference>
<feature type="transmembrane region" description="Helical" evidence="8">
    <location>
        <begin position="224"/>
        <end position="246"/>
    </location>
</feature>
<feature type="transmembrane region" description="Helical" evidence="8">
    <location>
        <begin position="143"/>
        <end position="161"/>
    </location>
</feature>
<dbReference type="AlphaFoldDB" id="A0A1H2T4K2"/>
<dbReference type="InterPro" id="IPR000060">
    <property type="entry name" value="BCCT_transptr"/>
</dbReference>
<feature type="transmembrane region" description="Helical" evidence="8">
    <location>
        <begin position="315"/>
        <end position="332"/>
    </location>
</feature>
<feature type="transmembrane region" description="Helical" evidence="8">
    <location>
        <begin position="436"/>
        <end position="455"/>
    </location>
</feature>
<dbReference type="NCBIfam" id="TIGR00842">
    <property type="entry name" value="bcct"/>
    <property type="match status" value="1"/>
</dbReference>